<feature type="transmembrane region" description="Helical" evidence="6">
    <location>
        <begin position="134"/>
        <end position="155"/>
    </location>
</feature>
<feature type="transmembrane region" description="Helical" evidence="6">
    <location>
        <begin position="56"/>
        <end position="79"/>
    </location>
</feature>
<dbReference type="GO" id="GO:0005886">
    <property type="term" value="C:plasma membrane"/>
    <property type="evidence" value="ECO:0007669"/>
    <property type="project" value="UniProtKB-SubCell"/>
</dbReference>
<evidence type="ECO:0000313" key="8">
    <source>
        <dbReference type="Proteomes" id="UP000249590"/>
    </source>
</evidence>
<feature type="transmembrane region" description="Helical" evidence="6">
    <location>
        <begin position="217"/>
        <end position="248"/>
    </location>
</feature>
<accession>A0A8B2P0B9</accession>
<evidence type="ECO:0000256" key="3">
    <source>
        <dbReference type="ARBA" id="ARBA00022692"/>
    </source>
</evidence>
<dbReference type="GO" id="GO:0015658">
    <property type="term" value="F:branched-chain amino acid transmembrane transporter activity"/>
    <property type="evidence" value="ECO:0007669"/>
    <property type="project" value="InterPro"/>
</dbReference>
<proteinExistence type="predicted"/>
<comment type="caution">
    <text evidence="7">The sequence shown here is derived from an EMBL/GenBank/DDBJ whole genome shotgun (WGS) entry which is preliminary data.</text>
</comment>
<dbReference type="Proteomes" id="UP000249590">
    <property type="component" value="Unassembled WGS sequence"/>
</dbReference>
<evidence type="ECO:0000256" key="1">
    <source>
        <dbReference type="ARBA" id="ARBA00004651"/>
    </source>
</evidence>
<protein>
    <submittedName>
        <fullName evidence="7">Branched-chain amino acid ABC transporter permease</fullName>
    </submittedName>
</protein>
<dbReference type="Pfam" id="PF02653">
    <property type="entry name" value="BPD_transp_2"/>
    <property type="match status" value="1"/>
</dbReference>
<evidence type="ECO:0000256" key="5">
    <source>
        <dbReference type="ARBA" id="ARBA00023136"/>
    </source>
</evidence>
<evidence type="ECO:0000256" key="4">
    <source>
        <dbReference type="ARBA" id="ARBA00022989"/>
    </source>
</evidence>
<sequence>MDAYLVAILTVAGIYVILALALNLQYGFTGLINFGIVGFYGLGAYASGIATETLGLPFVLGLVMALAVGALSGAAVALLSLRLSGDFLAIVTLGFAETVRLALNNEDWLTRGPRGFIIMTRPVFDGLGRSATSWFILGVVALVALVVLLVMVRLARSAYGRVLRAIREDDLVPATLGKDVFVYRLQAFVIGAMITAAGGSLYAHYTQTITPENFTTPIAILVWMSVVVGGAGNNLGVVLGALVVTAIYEGTRFLAPWLGFLDAEQISALRFVVIGSALIIVIRYRPEGLLPEPRHRPVVPAPSAPAR</sequence>
<dbReference type="InterPro" id="IPR001851">
    <property type="entry name" value="ABC_transp_permease"/>
</dbReference>
<dbReference type="RefSeq" id="WP_111345702.1">
    <property type="nucleotide sequence ID" value="NZ_JAIWKD010000002.1"/>
</dbReference>
<dbReference type="PANTHER" id="PTHR30482:SF10">
    <property type="entry name" value="HIGH-AFFINITY BRANCHED-CHAIN AMINO ACID TRANSPORT PROTEIN BRAE"/>
    <property type="match status" value="1"/>
</dbReference>
<dbReference type="InterPro" id="IPR043428">
    <property type="entry name" value="LivM-like"/>
</dbReference>
<dbReference type="AlphaFoldDB" id="A0A8B2P0B9"/>
<keyword evidence="5 6" id="KW-0472">Membrane</keyword>
<dbReference type="OrthoDB" id="9814461at2"/>
<comment type="subcellular location">
    <subcellularLocation>
        <location evidence="1">Cell membrane</location>
        <topology evidence="1">Multi-pass membrane protein</topology>
    </subcellularLocation>
</comment>
<reference evidence="7 8" key="1">
    <citation type="submission" date="2018-05" db="EMBL/GenBank/DDBJ databases">
        <title>Acuticoccus sediminis sp. nov., isolated from deep-sea sediment of Indian Ocean.</title>
        <authorList>
            <person name="Liu X."/>
            <person name="Lai Q."/>
            <person name="Du Y."/>
            <person name="Sun F."/>
            <person name="Zhang X."/>
            <person name="Wang S."/>
            <person name="Shao Z."/>
        </authorList>
    </citation>
    <scope>NUCLEOTIDE SEQUENCE [LARGE SCALE GENOMIC DNA]</scope>
    <source>
        <strain evidence="7 8">PTG4-2</strain>
    </source>
</reference>
<dbReference type="PANTHER" id="PTHR30482">
    <property type="entry name" value="HIGH-AFFINITY BRANCHED-CHAIN AMINO ACID TRANSPORT SYSTEM PERMEASE"/>
    <property type="match status" value="1"/>
</dbReference>
<dbReference type="CDD" id="cd06581">
    <property type="entry name" value="TM_PBP1_LivM_like"/>
    <property type="match status" value="1"/>
</dbReference>
<evidence type="ECO:0000256" key="6">
    <source>
        <dbReference type="SAM" id="Phobius"/>
    </source>
</evidence>
<name>A0A8B2P0B9_9HYPH</name>
<feature type="transmembrane region" description="Helical" evidence="6">
    <location>
        <begin position="6"/>
        <end position="24"/>
    </location>
</feature>
<evidence type="ECO:0000313" key="7">
    <source>
        <dbReference type="EMBL" id="RAI02250.1"/>
    </source>
</evidence>
<feature type="transmembrane region" description="Helical" evidence="6">
    <location>
        <begin position="31"/>
        <end position="50"/>
    </location>
</feature>
<keyword evidence="8" id="KW-1185">Reference proteome</keyword>
<keyword evidence="4 6" id="KW-1133">Transmembrane helix</keyword>
<evidence type="ECO:0000256" key="2">
    <source>
        <dbReference type="ARBA" id="ARBA00022475"/>
    </source>
</evidence>
<gene>
    <name evidence="7" type="ORF">DLJ53_12865</name>
</gene>
<feature type="transmembrane region" description="Helical" evidence="6">
    <location>
        <begin position="185"/>
        <end position="205"/>
    </location>
</feature>
<keyword evidence="2" id="KW-1003">Cell membrane</keyword>
<organism evidence="7 8">
    <name type="scientific">Acuticoccus sediminis</name>
    <dbReference type="NCBI Taxonomy" id="2184697"/>
    <lineage>
        <taxon>Bacteria</taxon>
        <taxon>Pseudomonadati</taxon>
        <taxon>Pseudomonadota</taxon>
        <taxon>Alphaproteobacteria</taxon>
        <taxon>Hyphomicrobiales</taxon>
        <taxon>Amorphaceae</taxon>
        <taxon>Acuticoccus</taxon>
    </lineage>
</organism>
<keyword evidence="3 6" id="KW-0812">Transmembrane</keyword>
<dbReference type="EMBL" id="QHHQ01000002">
    <property type="protein sequence ID" value="RAI02250.1"/>
    <property type="molecule type" value="Genomic_DNA"/>
</dbReference>